<reference evidence="4 5" key="1">
    <citation type="journal article" date="2005" name="Appl. Environ. Microbiol.">
        <title>Genomic analysis of bacteriophage PhiJL001: insights into its interaction with a sponge-associated alpha-proteobacterium.</title>
        <authorList>
            <person name="Lohr J.E."/>
            <person name="Chen F."/>
            <person name="Hill R.T."/>
        </authorList>
    </citation>
    <scope>NUCLEOTIDE SEQUENCE</scope>
</reference>
<keyword evidence="2" id="KW-0067">ATP-binding</keyword>
<dbReference type="GO" id="GO:0005524">
    <property type="term" value="F:ATP binding"/>
    <property type="evidence" value="ECO:0007669"/>
    <property type="project" value="UniProtKB-KW"/>
</dbReference>
<dbReference type="KEGG" id="vg:3342408"/>
<keyword evidence="5" id="KW-1185">Reference proteome</keyword>
<keyword evidence="4" id="KW-0540">Nuclease</keyword>
<dbReference type="PANTHER" id="PTHR43788">
    <property type="entry name" value="DNA2/NAM7 HELICASE FAMILY MEMBER"/>
    <property type="match status" value="1"/>
</dbReference>
<organism evidence="4 5">
    <name type="scientific">Alphaproteobacteria phage PhiJL001</name>
    <dbReference type="NCBI Taxonomy" id="2681607"/>
    <lineage>
        <taxon>Viruses</taxon>
        <taxon>Duplodnaviria</taxon>
        <taxon>Heunggongvirae</taxon>
        <taxon>Uroviricota</taxon>
        <taxon>Caudoviricetes</taxon>
        <taxon>Mesyanzhinovviridae</taxon>
        <taxon>Keylargovirus</taxon>
        <taxon>Keylargovirus JL001</taxon>
    </lineage>
</organism>
<dbReference type="GeneID" id="3342408"/>
<dbReference type="PANTHER" id="PTHR43788:SF6">
    <property type="entry name" value="DNA HELICASE B"/>
    <property type="match status" value="1"/>
</dbReference>
<evidence type="ECO:0000259" key="3">
    <source>
        <dbReference type="Pfam" id="PF13538"/>
    </source>
</evidence>
<proteinExistence type="predicted"/>
<dbReference type="InterPro" id="IPR050534">
    <property type="entry name" value="Coronavir_polyprotein_1ab"/>
</dbReference>
<dbReference type="EMBL" id="AY576273">
    <property type="protein sequence ID" value="AAT69489.1"/>
    <property type="molecule type" value="Genomic_DNA"/>
</dbReference>
<protein>
    <submittedName>
        <fullName evidence="4">Exonuclease V</fullName>
    </submittedName>
</protein>
<dbReference type="InterPro" id="IPR027785">
    <property type="entry name" value="UvrD-like_helicase_C"/>
</dbReference>
<dbReference type="InterPro" id="IPR027417">
    <property type="entry name" value="P-loop_NTPase"/>
</dbReference>
<keyword evidence="4" id="KW-0378">Hydrolase</keyword>
<keyword evidence="4" id="KW-0269">Exonuclease</keyword>
<name>Q5DN92_9CAUD</name>
<dbReference type="Gene3D" id="3.40.50.300">
    <property type="entry name" value="P-loop containing nucleotide triphosphate hydrolases"/>
    <property type="match status" value="2"/>
</dbReference>
<evidence type="ECO:0000313" key="4">
    <source>
        <dbReference type="EMBL" id="AAT69489.1"/>
    </source>
</evidence>
<dbReference type="GO" id="GO:0004527">
    <property type="term" value="F:exonuclease activity"/>
    <property type="evidence" value="ECO:0007669"/>
    <property type="project" value="UniProtKB-KW"/>
</dbReference>
<dbReference type="Pfam" id="PF13538">
    <property type="entry name" value="UvrD_C_2"/>
    <property type="match status" value="1"/>
</dbReference>
<feature type="domain" description="UvrD-like helicase C-terminal" evidence="3">
    <location>
        <begin position="352"/>
        <end position="396"/>
    </location>
</feature>
<dbReference type="GO" id="GO:0003678">
    <property type="term" value="F:DNA helicase activity"/>
    <property type="evidence" value="ECO:0007669"/>
    <property type="project" value="UniProtKB-ARBA"/>
</dbReference>
<dbReference type="RefSeq" id="YP_223937.1">
    <property type="nucleotide sequence ID" value="NC_006938.1"/>
</dbReference>
<dbReference type="Proteomes" id="UP000000993">
    <property type="component" value="Segment"/>
</dbReference>
<evidence type="ECO:0000256" key="2">
    <source>
        <dbReference type="ARBA" id="ARBA00022840"/>
    </source>
</evidence>
<gene>
    <name evidence="4" type="ORF">JL001p13</name>
</gene>
<dbReference type="Pfam" id="PF13604">
    <property type="entry name" value="AAA_30"/>
    <property type="match status" value="1"/>
</dbReference>
<keyword evidence="1" id="KW-0547">Nucleotide-binding</keyword>
<evidence type="ECO:0000313" key="5">
    <source>
        <dbReference type="Proteomes" id="UP000000993"/>
    </source>
</evidence>
<dbReference type="SUPFAM" id="SSF52540">
    <property type="entry name" value="P-loop containing nucleoside triphosphate hydrolases"/>
    <property type="match status" value="2"/>
</dbReference>
<sequence>MKWGAQQNTALSRVDEWLASGHSPIFRLFGYAGTGKTTLAKHLAEGVSGRVKFAAYTGKAAQVLSEKGCPATTIHKLIYVPKSKSKTRLNGLQQQLVDMVRDLSQTLTQAQIDQRSDVLKCRAQIKEEEENLRGMMFQKNLESELYGCSLLVVDECSMVDMQVGQDLLSFDVPILVLGDPAQLPPVMGGGFFTEAKPDMMLTDIHRQAKDNPIIEMATRVREDRGLPLGSYGDSAVHRFGTPMEDIARRADQLICGRNKTRRAANKRIRQFKGFEGDLPVVGDRLVCLSNDHEEGLLNGQIWIAAADAQDAGETYLLTAYPEDNEANVKEMTVWATEPDWHERREAQSFDFGYCLTCHKSQGSQWDHVMVMDESRSFKKDANRWLYTAITRAAERVDVVGM</sequence>
<evidence type="ECO:0000256" key="1">
    <source>
        <dbReference type="ARBA" id="ARBA00022741"/>
    </source>
</evidence>
<accession>Q5DN92</accession>
<dbReference type="CDD" id="cd18809">
    <property type="entry name" value="SF1_C_RecD"/>
    <property type="match status" value="1"/>
</dbReference>